<evidence type="ECO:0000256" key="1">
    <source>
        <dbReference type="ARBA" id="ARBA00004442"/>
    </source>
</evidence>
<sequence>MLLAIPAIADIEGAEDHPLLSRYPGSEIRSYFQRDFDSIFLAIGPMPVQSSADRIPEVKEVFGRATVINYRVADPAVSVLQVYQNYMVALQRLGFNALFECQSMQCGRQFTGGIHERAAISHANRNRFRTFNVYEHRQDVRYWSGQALIDQQAVHVGLTVFQRAATEPVLVILQIAEAAELVTDKIQINPEGMHRAIAQQGKVELEGILFETNKATLQASSADVVAVIGDYLKQHPDANFYVVGHTDNQGAFDYNLQLSKQRAQTVVSALIQQHGIQASRLLPFGAGPVSPVTSNLNEAGRAQNRRVELVLRD</sequence>
<dbReference type="RefSeq" id="WP_330127249.1">
    <property type="nucleotide sequence ID" value="NZ_JAUHLI010000001.1"/>
</dbReference>
<evidence type="ECO:0000313" key="7">
    <source>
        <dbReference type="Proteomes" id="UP001336314"/>
    </source>
</evidence>
<dbReference type="PRINTS" id="PR01021">
    <property type="entry name" value="OMPADOMAIN"/>
</dbReference>
<dbReference type="PANTHER" id="PTHR30329:SF21">
    <property type="entry name" value="LIPOPROTEIN YIAD-RELATED"/>
    <property type="match status" value="1"/>
</dbReference>
<organism evidence="6 7">
    <name type="scientific">Alkalimonas cellulosilytica</name>
    <dbReference type="NCBI Taxonomy" id="3058395"/>
    <lineage>
        <taxon>Bacteria</taxon>
        <taxon>Pseudomonadati</taxon>
        <taxon>Pseudomonadota</taxon>
        <taxon>Gammaproteobacteria</taxon>
        <taxon>Alkalimonas</taxon>
    </lineage>
</organism>
<keyword evidence="3" id="KW-0998">Cell outer membrane</keyword>
<comment type="caution">
    <text evidence="6">The sequence shown here is derived from an EMBL/GenBank/DDBJ whole genome shotgun (WGS) entry which is preliminary data.</text>
</comment>
<dbReference type="PROSITE" id="PS51123">
    <property type="entry name" value="OMPA_2"/>
    <property type="match status" value="1"/>
</dbReference>
<evidence type="ECO:0000313" key="6">
    <source>
        <dbReference type="EMBL" id="MEE2000095.1"/>
    </source>
</evidence>
<proteinExistence type="predicted"/>
<keyword evidence="7" id="KW-1185">Reference proteome</keyword>
<dbReference type="SUPFAM" id="SSF103088">
    <property type="entry name" value="OmpA-like"/>
    <property type="match status" value="1"/>
</dbReference>
<dbReference type="InterPro" id="IPR006665">
    <property type="entry name" value="OmpA-like"/>
</dbReference>
<gene>
    <name evidence="6" type="ORF">QWY20_01405</name>
</gene>
<dbReference type="Gene3D" id="3.30.1330.60">
    <property type="entry name" value="OmpA-like domain"/>
    <property type="match status" value="1"/>
</dbReference>
<dbReference type="PANTHER" id="PTHR30329">
    <property type="entry name" value="STATOR ELEMENT OF FLAGELLAR MOTOR COMPLEX"/>
    <property type="match status" value="1"/>
</dbReference>
<dbReference type="Proteomes" id="UP001336314">
    <property type="component" value="Unassembled WGS sequence"/>
</dbReference>
<dbReference type="CDD" id="cd07185">
    <property type="entry name" value="OmpA_C-like"/>
    <property type="match status" value="1"/>
</dbReference>
<dbReference type="Pfam" id="PF00691">
    <property type="entry name" value="OmpA"/>
    <property type="match status" value="1"/>
</dbReference>
<dbReference type="InterPro" id="IPR050330">
    <property type="entry name" value="Bact_OuterMem_StrucFunc"/>
</dbReference>
<dbReference type="InterPro" id="IPR006664">
    <property type="entry name" value="OMP_bac"/>
</dbReference>
<accession>A0ABU7J264</accession>
<keyword evidence="2 4" id="KW-0472">Membrane</keyword>
<protein>
    <submittedName>
        <fullName evidence="6">OmpA family protein</fullName>
    </submittedName>
</protein>
<feature type="domain" description="OmpA-like" evidence="5">
    <location>
        <begin position="197"/>
        <end position="313"/>
    </location>
</feature>
<name>A0ABU7J264_9GAMM</name>
<dbReference type="EMBL" id="JAUHLI010000001">
    <property type="protein sequence ID" value="MEE2000095.1"/>
    <property type="molecule type" value="Genomic_DNA"/>
</dbReference>
<reference evidence="6 7" key="1">
    <citation type="submission" date="2023-07" db="EMBL/GenBank/DDBJ databases">
        <title>Alkalimonas sp., MEB108 novel, alkaliphilic bacterium isolated from Lonar Lake, India.</title>
        <authorList>
            <person name="Joshi A."/>
            <person name="Thite S."/>
        </authorList>
    </citation>
    <scope>NUCLEOTIDE SEQUENCE [LARGE SCALE GENOMIC DNA]</scope>
    <source>
        <strain evidence="6 7">MEB108</strain>
    </source>
</reference>
<evidence type="ECO:0000256" key="3">
    <source>
        <dbReference type="ARBA" id="ARBA00023237"/>
    </source>
</evidence>
<comment type="subcellular location">
    <subcellularLocation>
        <location evidence="1">Cell outer membrane</location>
    </subcellularLocation>
</comment>
<dbReference type="InterPro" id="IPR036737">
    <property type="entry name" value="OmpA-like_sf"/>
</dbReference>
<evidence type="ECO:0000256" key="4">
    <source>
        <dbReference type="PROSITE-ProRule" id="PRU00473"/>
    </source>
</evidence>
<evidence type="ECO:0000256" key="2">
    <source>
        <dbReference type="ARBA" id="ARBA00023136"/>
    </source>
</evidence>
<evidence type="ECO:0000259" key="5">
    <source>
        <dbReference type="PROSITE" id="PS51123"/>
    </source>
</evidence>